<evidence type="ECO:0000313" key="1">
    <source>
        <dbReference type="EMBL" id="OBV41279.1"/>
    </source>
</evidence>
<keyword evidence="2" id="KW-1185">Reference proteome</keyword>
<dbReference type="Proteomes" id="UP000092713">
    <property type="component" value="Unassembled WGS sequence"/>
</dbReference>
<dbReference type="OrthoDB" id="9131604at2"/>
<protein>
    <submittedName>
        <fullName evidence="1">Uncharacterized protein</fullName>
    </submittedName>
</protein>
<proteinExistence type="predicted"/>
<dbReference type="STRING" id="1747903.ASR47_102735"/>
<accession>A0A1A7C8D7</accession>
<name>A0A1A7C8D7_9BURK</name>
<reference evidence="1 2" key="1">
    <citation type="submission" date="2016-04" db="EMBL/GenBank/DDBJ databases">
        <title>Draft genome sequence of Janthinobacterium psychrotolerans sp. nov., isolated from freshwater sediments in Denmark.</title>
        <authorList>
            <person name="Gong X."/>
            <person name="Skrivergaard S."/>
            <person name="Korsgaard B.S."/>
            <person name="Schreiber L."/>
            <person name="Marshall I.P."/>
            <person name="Finster K."/>
            <person name="Schramm A."/>
        </authorList>
    </citation>
    <scope>NUCLEOTIDE SEQUENCE [LARGE SCALE GENOMIC DNA]</scope>
    <source>
        <strain evidence="1 2">S3-2</strain>
    </source>
</reference>
<gene>
    <name evidence="1" type="ORF">ASR47_102735</name>
</gene>
<dbReference type="EMBL" id="LOCQ01000036">
    <property type="protein sequence ID" value="OBV41279.1"/>
    <property type="molecule type" value="Genomic_DNA"/>
</dbReference>
<sequence>MAVRYRFLASEQDHHLVIDWFSALGHEMTVQAHPDGIWFYFRAMATQALPDAQQIDQKTTPLVWVSTPRKRQDLLWTDAEVCFTATPLKSQFPQLHRIALAFATWLKQFDLVFSRKDEVAPEWSYYLEGGLQNSGDNLYALPQAMDALRNGRYFVSHGANDTVVDTVAKALRLRGHAFDTHYPV</sequence>
<comment type="caution">
    <text evidence="1">The sequence shown here is derived from an EMBL/GenBank/DDBJ whole genome shotgun (WGS) entry which is preliminary data.</text>
</comment>
<evidence type="ECO:0000313" key="2">
    <source>
        <dbReference type="Proteomes" id="UP000092713"/>
    </source>
</evidence>
<organism evidence="1 2">
    <name type="scientific">Janthinobacterium psychrotolerans</name>
    <dbReference type="NCBI Taxonomy" id="1747903"/>
    <lineage>
        <taxon>Bacteria</taxon>
        <taxon>Pseudomonadati</taxon>
        <taxon>Pseudomonadota</taxon>
        <taxon>Betaproteobacteria</taxon>
        <taxon>Burkholderiales</taxon>
        <taxon>Oxalobacteraceae</taxon>
        <taxon>Janthinobacterium</taxon>
    </lineage>
</organism>
<dbReference type="AlphaFoldDB" id="A0A1A7C8D7"/>
<dbReference type="RefSeq" id="WP_065306152.1">
    <property type="nucleotide sequence ID" value="NZ_LOCQ01000036.1"/>
</dbReference>